<dbReference type="AlphaFoldDB" id="A0A3L9YD97"/>
<dbReference type="RefSeq" id="WP_121896586.1">
    <property type="nucleotide sequence ID" value="NZ_RCNT01000001.1"/>
</dbReference>
<reference evidence="2 3" key="1">
    <citation type="submission" date="2018-10" db="EMBL/GenBank/DDBJ databases">
        <authorList>
            <person name="Jung H.S."/>
            <person name="Jeon C.O."/>
        </authorList>
    </citation>
    <scope>NUCLEOTIDE SEQUENCE [LARGE SCALE GENOMIC DNA]</scope>
    <source>
        <strain evidence="2 3">MA-7-27</strain>
    </source>
</reference>
<keyword evidence="1" id="KW-0732">Signal</keyword>
<dbReference type="Proteomes" id="UP000281343">
    <property type="component" value="Unassembled WGS sequence"/>
</dbReference>
<evidence type="ECO:0000313" key="2">
    <source>
        <dbReference type="EMBL" id="RMA43996.1"/>
    </source>
</evidence>
<gene>
    <name evidence="2" type="ORF">D9R08_03535</name>
</gene>
<evidence type="ECO:0000313" key="3">
    <source>
        <dbReference type="Proteomes" id="UP000281343"/>
    </source>
</evidence>
<sequence length="173" mass="18463">MSRRILCAIMILVMPIQAQAQTCRLDFIISITQGVGDIRPGSELSGRADFTTEGSFRQEGGATAHFATGTMVLEGDITGPVWTLITTSRDFMFDLVGVYAHHVTGFSFAGATFEGPMALTLYGAPGTRPEPIPPVTQAEWDSLTLRRSFQLHSDSGDMLAGDVTTLTATCSGA</sequence>
<feature type="chain" id="PRO_5018198374" evidence="1">
    <location>
        <begin position="21"/>
        <end position="173"/>
    </location>
</feature>
<keyword evidence="3" id="KW-1185">Reference proteome</keyword>
<protein>
    <submittedName>
        <fullName evidence="2">Uncharacterized protein</fullName>
    </submittedName>
</protein>
<evidence type="ECO:0000256" key="1">
    <source>
        <dbReference type="SAM" id="SignalP"/>
    </source>
</evidence>
<comment type="caution">
    <text evidence="2">The sequence shown here is derived from an EMBL/GenBank/DDBJ whole genome shotgun (WGS) entry which is preliminary data.</text>
</comment>
<accession>A0A3L9YD97</accession>
<dbReference type="OrthoDB" id="7858712at2"/>
<organism evidence="2 3">
    <name type="scientific">Rhodophyticola porphyridii</name>
    <dbReference type="NCBI Taxonomy" id="1852017"/>
    <lineage>
        <taxon>Bacteria</taxon>
        <taxon>Pseudomonadati</taxon>
        <taxon>Pseudomonadota</taxon>
        <taxon>Alphaproteobacteria</taxon>
        <taxon>Rhodobacterales</taxon>
        <taxon>Roseobacteraceae</taxon>
        <taxon>Rhodophyticola</taxon>
    </lineage>
</organism>
<proteinExistence type="predicted"/>
<dbReference type="EMBL" id="RCNT01000001">
    <property type="protein sequence ID" value="RMA43996.1"/>
    <property type="molecule type" value="Genomic_DNA"/>
</dbReference>
<feature type="signal peptide" evidence="1">
    <location>
        <begin position="1"/>
        <end position="20"/>
    </location>
</feature>
<name>A0A3L9YD97_9RHOB</name>